<dbReference type="GO" id="GO:0031929">
    <property type="term" value="P:TOR signaling"/>
    <property type="evidence" value="ECO:0007669"/>
    <property type="project" value="InterPro"/>
</dbReference>
<dbReference type="GO" id="GO:0005737">
    <property type="term" value="C:cytoplasm"/>
    <property type="evidence" value="ECO:0007669"/>
    <property type="project" value="TreeGrafter"/>
</dbReference>
<keyword evidence="1" id="KW-0853">WD repeat</keyword>
<dbReference type="GO" id="GO:0030307">
    <property type="term" value="P:positive regulation of cell growth"/>
    <property type="evidence" value="ECO:0007669"/>
    <property type="project" value="TreeGrafter"/>
</dbReference>
<dbReference type="PANTHER" id="PTHR12848">
    <property type="entry name" value="REGULATORY-ASSOCIATED PROTEIN OF MTOR"/>
    <property type="match status" value="1"/>
</dbReference>
<dbReference type="GO" id="GO:0010506">
    <property type="term" value="P:regulation of autophagy"/>
    <property type="evidence" value="ECO:0007669"/>
    <property type="project" value="TreeGrafter"/>
</dbReference>
<proteinExistence type="predicted"/>
<dbReference type="PANTHER" id="PTHR12848:SF16">
    <property type="entry name" value="REGULATORY-ASSOCIATED PROTEIN OF MTOR"/>
    <property type="match status" value="1"/>
</dbReference>
<dbReference type="InterPro" id="IPR029347">
    <property type="entry name" value="Raptor_N"/>
</dbReference>
<evidence type="ECO:0000313" key="5">
    <source>
        <dbReference type="WBParaSite" id="GPUH_0001172301-mRNA-1"/>
    </source>
</evidence>
<evidence type="ECO:0000259" key="4">
    <source>
        <dbReference type="SMART" id="SM01302"/>
    </source>
</evidence>
<dbReference type="GO" id="GO:0030674">
    <property type="term" value="F:protein-macromolecule adaptor activity"/>
    <property type="evidence" value="ECO:0007669"/>
    <property type="project" value="TreeGrafter"/>
</dbReference>
<evidence type="ECO:0000256" key="1">
    <source>
        <dbReference type="ARBA" id="ARBA00022574"/>
    </source>
</evidence>
<accession>A0A183DSL8</accession>
<evidence type="ECO:0000256" key="3">
    <source>
        <dbReference type="SAM" id="Phobius"/>
    </source>
</evidence>
<keyword evidence="3" id="KW-1133">Transmembrane helix</keyword>
<dbReference type="SMART" id="SM01302">
    <property type="entry name" value="Raptor_N"/>
    <property type="match status" value="1"/>
</dbReference>
<name>A0A183DSL8_9BILA</name>
<dbReference type="Pfam" id="PF14538">
    <property type="entry name" value="Raptor_N"/>
    <property type="match status" value="1"/>
</dbReference>
<reference evidence="5" key="1">
    <citation type="submission" date="2016-06" db="UniProtKB">
        <authorList>
            <consortium name="WormBaseParasite"/>
        </authorList>
    </citation>
    <scope>IDENTIFICATION</scope>
</reference>
<organism evidence="5">
    <name type="scientific">Gongylonema pulchrum</name>
    <dbReference type="NCBI Taxonomy" id="637853"/>
    <lineage>
        <taxon>Eukaryota</taxon>
        <taxon>Metazoa</taxon>
        <taxon>Ecdysozoa</taxon>
        <taxon>Nematoda</taxon>
        <taxon>Chromadorea</taxon>
        <taxon>Rhabditida</taxon>
        <taxon>Spirurina</taxon>
        <taxon>Spiruromorpha</taxon>
        <taxon>Spiruroidea</taxon>
        <taxon>Gongylonematidae</taxon>
        <taxon>Gongylonema</taxon>
    </lineage>
</organism>
<evidence type="ECO:0000256" key="2">
    <source>
        <dbReference type="ARBA" id="ARBA00022737"/>
    </source>
</evidence>
<dbReference type="GO" id="GO:0031931">
    <property type="term" value="C:TORC1 complex"/>
    <property type="evidence" value="ECO:0007669"/>
    <property type="project" value="InterPro"/>
</dbReference>
<feature type="domain" description="Raptor N-terminal CASPase-like" evidence="4">
    <location>
        <begin position="69"/>
        <end position="215"/>
    </location>
</feature>
<dbReference type="WBParaSite" id="GPUH_0001172301-mRNA-1">
    <property type="protein sequence ID" value="GPUH_0001172301-mRNA-1"/>
    <property type="gene ID" value="GPUH_0001172301"/>
</dbReference>
<keyword evidence="3" id="KW-0812">Transmembrane</keyword>
<dbReference type="PRINTS" id="PR01547">
    <property type="entry name" value="YEAST176DUF"/>
</dbReference>
<dbReference type="GO" id="GO:0009267">
    <property type="term" value="P:cellular response to starvation"/>
    <property type="evidence" value="ECO:0007669"/>
    <property type="project" value="TreeGrafter"/>
</dbReference>
<dbReference type="InterPro" id="IPR004083">
    <property type="entry name" value="Raptor"/>
</dbReference>
<keyword evidence="3" id="KW-0472">Membrane</keyword>
<feature type="transmembrane region" description="Helical" evidence="3">
    <location>
        <begin position="41"/>
        <end position="61"/>
    </location>
</feature>
<protein>
    <submittedName>
        <fullName evidence="5">Raptor_N domain-containing protein</fullName>
    </submittedName>
</protein>
<dbReference type="AlphaFoldDB" id="A0A183DSL8"/>
<sequence>LSMPTWFQERRHTEMIMGLKEEMPDRHLWYDFFCPHTFVKLPLRIAFFLFHLFLCVPLHCFRRNISKERMKTVSVALVLCLNIGVDPPDVQRPNPCARTECWVDPVGLNPQKAMAKISLALQKGYERWQPRARYKAASDPTIEDVRRLCQSLRRNAKDDRILFHYNGHGVPKPTASGEIWVFNKNYTQVSYVFFASMQCRNAYCTEVACMCPFVCMYLSAYI</sequence>
<dbReference type="GO" id="GO:0071230">
    <property type="term" value="P:cellular response to amino acid stimulus"/>
    <property type="evidence" value="ECO:0007669"/>
    <property type="project" value="TreeGrafter"/>
</dbReference>
<keyword evidence="2" id="KW-0677">Repeat</keyword>